<dbReference type="AlphaFoldDB" id="X0Z752"/>
<proteinExistence type="predicted"/>
<dbReference type="InterPro" id="IPR028098">
    <property type="entry name" value="Glyco_trans_4-like_N"/>
</dbReference>
<feature type="domain" description="Glycosyltransferase subfamily 4-like N-terminal" evidence="2">
    <location>
        <begin position="18"/>
        <end position="126"/>
    </location>
</feature>
<evidence type="ECO:0000259" key="2">
    <source>
        <dbReference type="Pfam" id="PF13439"/>
    </source>
</evidence>
<dbReference type="Gene3D" id="3.40.50.2000">
    <property type="entry name" value="Glycogen Phosphorylase B"/>
    <property type="match status" value="1"/>
</dbReference>
<feature type="transmembrane region" description="Helical" evidence="1">
    <location>
        <begin position="69"/>
        <end position="88"/>
    </location>
</feature>
<gene>
    <name evidence="3" type="ORF">S01H4_00818</name>
</gene>
<reference evidence="3" key="1">
    <citation type="journal article" date="2014" name="Front. Microbiol.">
        <title>High frequency of phylogenetically diverse reductive dehalogenase-homologous genes in deep subseafloor sedimentary metagenomes.</title>
        <authorList>
            <person name="Kawai M."/>
            <person name="Futagami T."/>
            <person name="Toyoda A."/>
            <person name="Takaki Y."/>
            <person name="Nishi S."/>
            <person name="Hori S."/>
            <person name="Arai W."/>
            <person name="Tsubouchi T."/>
            <person name="Morono Y."/>
            <person name="Uchiyama I."/>
            <person name="Ito T."/>
            <person name="Fujiyama A."/>
            <person name="Inagaki F."/>
            <person name="Takami H."/>
        </authorList>
    </citation>
    <scope>NUCLEOTIDE SEQUENCE</scope>
    <source>
        <strain evidence="3">Expedition CK06-06</strain>
    </source>
</reference>
<comment type="caution">
    <text evidence="3">The sequence shown here is derived from an EMBL/GenBank/DDBJ whole genome shotgun (WGS) entry which is preliminary data.</text>
</comment>
<keyword evidence="1" id="KW-0812">Transmembrane</keyword>
<name>X0Z752_9ZZZZ</name>
<evidence type="ECO:0000256" key="1">
    <source>
        <dbReference type="SAM" id="Phobius"/>
    </source>
</evidence>
<dbReference type="EMBL" id="BART01000126">
    <property type="protein sequence ID" value="GAG65210.1"/>
    <property type="molecule type" value="Genomic_DNA"/>
</dbReference>
<dbReference type="Pfam" id="PF13439">
    <property type="entry name" value="Glyco_transf_4"/>
    <property type="match status" value="1"/>
</dbReference>
<protein>
    <recommendedName>
        <fullName evidence="2">Glycosyltransferase subfamily 4-like N-terminal domain-containing protein</fullName>
    </recommendedName>
</protein>
<dbReference type="SUPFAM" id="SSF53756">
    <property type="entry name" value="UDP-Glycosyltransferase/glycogen phosphorylase"/>
    <property type="match status" value="1"/>
</dbReference>
<organism evidence="3">
    <name type="scientific">marine sediment metagenome</name>
    <dbReference type="NCBI Taxonomy" id="412755"/>
    <lineage>
        <taxon>unclassified sequences</taxon>
        <taxon>metagenomes</taxon>
        <taxon>ecological metagenomes</taxon>
    </lineage>
</organism>
<keyword evidence="1" id="KW-1133">Transmembrane helix</keyword>
<sequence>MKILIVFAGTYSHIGRLSTHMELMGKGLKKLGHEVDYLSYSSFPRLVQILFFGGPTYVFNKLYNGLGNIYSIYILNFIFSIILLYKIYSKKYDLINAHHISSAISAALVKRLFNIPVILTIHTYYTHEMVSVGILKKDSFLEKIGIYN</sequence>
<keyword evidence="1" id="KW-0472">Membrane</keyword>
<accession>X0Z752</accession>
<evidence type="ECO:0000313" key="3">
    <source>
        <dbReference type="EMBL" id="GAG65210.1"/>
    </source>
</evidence>